<dbReference type="InterPro" id="IPR016195">
    <property type="entry name" value="Pol/histidinol_Pase-like"/>
</dbReference>
<comment type="similarity">
    <text evidence="2 8">Belongs to the PHP hydrolase family. HisK subfamily.</text>
</comment>
<dbReference type="PANTHER" id="PTHR21039">
    <property type="entry name" value="HISTIDINOL PHOSPHATASE-RELATED"/>
    <property type="match status" value="1"/>
</dbReference>
<protein>
    <recommendedName>
        <fullName evidence="3 8">Histidinol-phosphatase</fullName>
        <shortName evidence="8">HolPase</shortName>
        <ecNumber evidence="3 8">3.1.3.15</ecNumber>
    </recommendedName>
</protein>
<keyword evidence="4 8" id="KW-0028">Amino-acid biosynthesis</keyword>
<evidence type="ECO:0000256" key="6">
    <source>
        <dbReference type="ARBA" id="ARBA00023102"/>
    </source>
</evidence>
<gene>
    <name evidence="10" type="ORF">Aargi30884_22090</name>
</gene>
<keyword evidence="11" id="KW-1185">Reference proteome</keyword>
<proteinExistence type="inferred from homology"/>
<evidence type="ECO:0000259" key="9">
    <source>
        <dbReference type="Pfam" id="PF02811"/>
    </source>
</evidence>
<dbReference type="Proteomes" id="UP000464754">
    <property type="component" value="Chromosome"/>
</dbReference>
<dbReference type="PANTHER" id="PTHR21039:SF0">
    <property type="entry name" value="HISTIDINOL-PHOSPHATASE"/>
    <property type="match status" value="1"/>
</dbReference>
<dbReference type="KEGG" id="aarg:Aargi30884_22090"/>
<evidence type="ECO:0000256" key="4">
    <source>
        <dbReference type="ARBA" id="ARBA00022605"/>
    </source>
</evidence>
<evidence type="ECO:0000256" key="7">
    <source>
        <dbReference type="ARBA" id="ARBA00049158"/>
    </source>
</evidence>
<comment type="catalytic activity">
    <reaction evidence="7 8">
        <text>L-histidinol phosphate + H2O = L-histidinol + phosphate</text>
        <dbReference type="Rhea" id="RHEA:14465"/>
        <dbReference type="ChEBI" id="CHEBI:15377"/>
        <dbReference type="ChEBI" id="CHEBI:43474"/>
        <dbReference type="ChEBI" id="CHEBI:57699"/>
        <dbReference type="ChEBI" id="CHEBI:57980"/>
        <dbReference type="EC" id="3.1.3.15"/>
    </reaction>
</comment>
<dbReference type="AlphaFoldDB" id="A0A6N4TJB3"/>
<dbReference type="UniPathway" id="UPA00031">
    <property type="reaction ID" value="UER00013"/>
</dbReference>
<dbReference type="GO" id="GO:0004401">
    <property type="term" value="F:histidinol-phosphatase activity"/>
    <property type="evidence" value="ECO:0007669"/>
    <property type="project" value="UniProtKB-UniRule"/>
</dbReference>
<dbReference type="GO" id="GO:0000105">
    <property type="term" value="P:L-histidine biosynthetic process"/>
    <property type="evidence" value="ECO:0007669"/>
    <property type="project" value="UniProtKB-UniRule"/>
</dbReference>
<dbReference type="SUPFAM" id="SSF89550">
    <property type="entry name" value="PHP domain-like"/>
    <property type="match status" value="1"/>
</dbReference>
<dbReference type="Pfam" id="PF02811">
    <property type="entry name" value="PHP"/>
    <property type="match status" value="1"/>
</dbReference>
<evidence type="ECO:0000256" key="1">
    <source>
        <dbReference type="ARBA" id="ARBA00004970"/>
    </source>
</evidence>
<feature type="domain" description="PHP" evidence="9">
    <location>
        <begin position="6"/>
        <end position="184"/>
    </location>
</feature>
<keyword evidence="5 8" id="KW-0378">Hydrolase</keyword>
<evidence type="ECO:0000256" key="3">
    <source>
        <dbReference type="ARBA" id="ARBA00013085"/>
    </source>
</evidence>
<organism evidence="10 11">
    <name type="scientific">Amedibacterium intestinale</name>
    <dbReference type="NCBI Taxonomy" id="2583452"/>
    <lineage>
        <taxon>Bacteria</taxon>
        <taxon>Bacillati</taxon>
        <taxon>Bacillota</taxon>
        <taxon>Erysipelotrichia</taxon>
        <taxon>Erysipelotrichales</taxon>
        <taxon>Erysipelotrichaceae</taxon>
        <taxon>Amedibacterium</taxon>
    </lineage>
</organism>
<evidence type="ECO:0000256" key="8">
    <source>
        <dbReference type="RuleBase" id="RU366003"/>
    </source>
</evidence>
<keyword evidence="6 8" id="KW-0368">Histidine biosynthesis</keyword>
<sequence>MQKFNYHTHTERCGHAQGNDEAYVLEAIKNGYTHIGFSDHAPYTNGYSAGERMRKEELQDYISSVKALKEKYKDQIHIALGLEFEYYESHLEELKQYKNDMDYMLLGQHDACLYGKDFYTHSSDEDILEYASLIEKACEKELPDIIAHPDLFMFGKEEWNETCEKAAHIICKSAEKHHVYLEINLNGLRYGKRQLGKEYRYTYPYRKFWEIASQYDVKCIYGLDAHKPEKYADEECYHIVDEILKDIPLQKEKMLIL</sequence>
<evidence type="ECO:0000256" key="2">
    <source>
        <dbReference type="ARBA" id="ARBA00009152"/>
    </source>
</evidence>
<name>A0A6N4TJB3_9FIRM</name>
<evidence type="ECO:0000313" key="10">
    <source>
        <dbReference type="EMBL" id="BBK23306.1"/>
    </source>
</evidence>
<evidence type="ECO:0000256" key="5">
    <source>
        <dbReference type="ARBA" id="ARBA00022801"/>
    </source>
</evidence>
<reference evidence="11" key="1">
    <citation type="submission" date="2019-05" db="EMBL/GenBank/DDBJ databases">
        <title>Complete genome sequencing of Absiella argi strain JCM 30884.</title>
        <authorList>
            <person name="Sakamoto M."/>
            <person name="Murakami T."/>
            <person name="Mori H."/>
        </authorList>
    </citation>
    <scope>NUCLEOTIDE SEQUENCE [LARGE SCALE GENOMIC DNA]</scope>
    <source>
        <strain evidence="11">JCM 30884</strain>
    </source>
</reference>
<dbReference type="RefSeq" id="WP_118277161.1">
    <property type="nucleotide sequence ID" value="NZ_AP019695.1"/>
</dbReference>
<dbReference type="CDD" id="cd12110">
    <property type="entry name" value="PHP_HisPPase_Hisj_like"/>
    <property type="match status" value="1"/>
</dbReference>
<evidence type="ECO:0000313" key="11">
    <source>
        <dbReference type="Proteomes" id="UP000464754"/>
    </source>
</evidence>
<dbReference type="Gene3D" id="3.20.20.140">
    <property type="entry name" value="Metal-dependent hydrolases"/>
    <property type="match status" value="1"/>
</dbReference>
<dbReference type="EC" id="3.1.3.15" evidence="3 8"/>
<dbReference type="EMBL" id="AP019695">
    <property type="protein sequence ID" value="BBK23306.1"/>
    <property type="molecule type" value="Genomic_DNA"/>
</dbReference>
<dbReference type="GO" id="GO:0005737">
    <property type="term" value="C:cytoplasm"/>
    <property type="evidence" value="ECO:0007669"/>
    <property type="project" value="TreeGrafter"/>
</dbReference>
<dbReference type="InterPro" id="IPR010140">
    <property type="entry name" value="Histidinol_P_phosphatase_HisJ"/>
</dbReference>
<accession>A0A6N4TJB3</accession>
<comment type="pathway">
    <text evidence="1 8">Amino-acid biosynthesis; L-histidine biosynthesis; L-histidine from 5-phospho-alpha-D-ribose 1-diphosphate: step 8/9.</text>
</comment>
<dbReference type="InterPro" id="IPR004013">
    <property type="entry name" value="PHP_dom"/>
</dbReference>